<feature type="non-terminal residue" evidence="10">
    <location>
        <position position="181"/>
    </location>
</feature>
<evidence type="ECO:0000259" key="9">
    <source>
        <dbReference type="PROSITE" id="PS50878"/>
    </source>
</evidence>
<reference evidence="10 11" key="1">
    <citation type="submission" date="2014-04" db="EMBL/GenBank/DDBJ databases">
        <title>Genome evolution of avian class.</title>
        <authorList>
            <person name="Zhang G."/>
            <person name="Li C."/>
        </authorList>
    </citation>
    <scope>NUCLEOTIDE SEQUENCE [LARGE SCALE GENOMIC DNA]</scope>
    <source>
        <strain evidence="10">BGI_N340</strain>
    </source>
</reference>
<feature type="domain" description="Reverse transcriptase" evidence="9">
    <location>
        <begin position="1"/>
        <end position="105"/>
    </location>
</feature>
<dbReference type="GO" id="GO:0004523">
    <property type="term" value="F:RNA-DNA hybrid ribonuclease activity"/>
    <property type="evidence" value="ECO:0007669"/>
    <property type="project" value="UniProtKB-EC"/>
</dbReference>
<dbReference type="PANTHER" id="PTHR41694">
    <property type="entry name" value="ENDOGENOUS RETROVIRUS GROUP K MEMBER POL PROTEIN"/>
    <property type="match status" value="1"/>
</dbReference>
<dbReference type="Gene3D" id="3.30.70.270">
    <property type="match status" value="2"/>
</dbReference>
<keyword evidence="4" id="KW-0548">Nucleotidyltransferase</keyword>
<keyword evidence="7" id="KW-0378">Hydrolase</keyword>
<feature type="non-terminal residue" evidence="10">
    <location>
        <position position="1"/>
    </location>
</feature>
<dbReference type="Proteomes" id="UP000053661">
    <property type="component" value="Unassembled WGS sequence"/>
</dbReference>
<evidence type="ECO:0000256" key="6">
    <source>
        <dbReference type="ARBA" id="ARBA00022759"/>
    </source>
</evidence>
<evidence type="ECO:0000256" key="8">
    <source>
        <dbReference type="ARBA" id="ARBA00022918"/>
    </source>
</evidence>
<evidence type="ECO:0000256" key="2">
    <source>
        <dbReference type="ARBA" id="ARBA00012180"/>
    </source>
</evidence>
<keyword evidence="6" id="KW-0255">Endonuclease</keyword>
<protein>
    <recommendedName>
        <fullName evidence="2">ribonuclease H</fullName>
        <ecNumber evidence="2">3.1.26.4</ecNumber>
    </recommendedName>
</protein>
<dbReference type="InterPro" id="IPR043128">
    <property type="entry name" value="Rev_trsase/Diguanyl_cyclase"/>
</dbReference>
<dbReference type="Pfam" id="PF00078">
    <property type="entry name" value="RVT_1"/>
    <property type="match status" value="1"/>
</dbReference>
<organism evidence="10 11">
    <name type="scientific">Tauraco erythrolophus</name>
    <name type="common">Red-crested turaco</name>
    <dbReference type="NCBI Taxonomy" id="121530"/>
    <lineage>
        <taxon>Eukaryota</taxon>
        <taxon>Metazoa</taxon>
        <taxon>Chordata</taxon>
        <taxon>Craniata</taxon>
        <taxon>Vertebrata</taxon>
        <taxon>Euteleostomi</taxon>
        <taxon>Archelosauria</taxon>
        <taxon>Archosauria</taxon>
        <taxon>Dinosauria</taxon>
        <taxon>Saurischia</taxon>
        <taxon>Theropoda</taxon>
        <taxon>Coelurosauria</taxon>
        <taxon>Aves</taxon>
        <taxon>Neognathae</taxon>
        <taxon>Neoaves</taxon>
        <taxon>Otidimorphae</taxon>
        <taxon>Musophagiformes</taxon>
        <taxon>Musophagidae</taxon>
        <taxon>Tauraco</taxon>
    </lineage>
</organism>
<dbReference type="EC" id="3.1.26.4" evidence="2"/>
<dbReference type="EMBL" id="KL449813">
    <property type="protein sequence ID" value="KFV04735.1"/>
    <property type="molecule type" value="Genomic_DNA"/>
</dbReference>
<dbReference type="Gene3D" id="3.10.10.10">
    <property type="entry name" value="HIV Type 1 Reverse Transcriptase, subunit A, domain 1"/>
    <property type="match status" value="1"/>
</dbReference>
<dbReference type="InterPro" id="IPR043502">
    <property type="entry name" value="DNA/RNA_pol_sf"/>
</dbReference>
<dbReference type="InterPro" id="IPR010661">
    <property type="entry name" value="RVT_thumb"/>
</dbReference>
<gene>
    <name evidence="10" type="ORF">N340_12038</name>
</gene>
<comment type="similarity">
    <text evidence="1">Belongs to the beta type-B retroviral polymerase family. HERV class-II K(HML-2) pol subfamily.</text>
</comment>
<evidence type="ECO:0000313" key="11">
    <source>
        <dbReference type="Proteomes" id="UP000053661"/>
    </source>
</evidence>
<dbReference type="SUPFAM" id="SSF56672">
    <property type="entry name" value="DNA/RNA polymerases"/>
    <property type="match status" value="1"/>
</dbReference>
<evidence type="ECO:0000256" key="7">
    <source>
        <dbReference type="ARBA" id="ARBA00022801"/>
    </source>
</evidence>
<accession>A0A093BLT3</accession>
<proteinExistence type="inferred from homology"/>
<evidence type="ECO:0000256" key="3">
    <source>
        <dbReference type="ARBA" id="ARBA00022679"/>
    </source>
</evidence>
<dbReference type="GO" id="GO:0003964">
    <property type="term" value="F:RNA-directed DNA polymerase activity"/>
    <property type="evidence" value="ECO:0007669"/>
    <property type="project" value="UniProtKB-KW"/>
</dbReference>
<keyword evidence="5" id="KW-0540">Nuclease</keyword>
<sequence length="181" mass="20765">FAFSLPSINREAPAKRFEWLNLPQGMKNSPTLCQLYVSQALQPVREKMTDALIYHYMDDILIARQQPVSDQELQLIQVMLKQYGLILAPEKIQRSAPWRYLGWIITKGQIRPQKVTIHTNIKTLKDAQKLLGELQWVRSIVGITNDDIAPLLPWLKGTNAEEHRVCSPDQRAALDQIALKL</sequence>
<dbReference type="GO" id="GO:0035613">
    <property type="term" value="F:RNA stem-loop binding"/>
    <property type="evidence" value="ECO:0007669"/>
    <property type="project" value="TreeGrafter"/>
</dbReference>
<name>A0A093BLT3_TAUER</name>
<dbReference type="PANTHER" id="PTHR41694:SF3">
    <property type="entry name" value="RNA-DIRECTED DNA POLYMERASE-RELATED"/>
    <property type="match status" value="1"/>
</dbReference>
<dbReference type="PROSITE" id="PS50878">
    <property type="entry name" value="RT_POL"/>
    <property type="match status" value="1"/>
</dbReference>
<dbReference type="InterPro" id="IPR000477">
    <property type="entry name" value="RT_dom"/>
</dbReference>
<dbReference type="Pfam" id="PF06817">
    <property type="entry name" value="RVT_thumb"/>
    <property type="match status" value="1"/>
</dbReference>
<evidence type="ECO:0000256" key="1">
    <source>
        <dbReference type="ARBA" id="ARBA00010879"/>
    </source>
</evidence>
<keyword evidence="8" id="KW-0695">RNA-directed DNA polymerase</keyword>
<evidence type="ECO:0000256" key="5">
    <source>
        <dbReference type="ARBA" id="ARBA00022722"/>
    </source>
</evidence>
<keyword evidence="11" id="KW-1185">Reference proteome</keyword>
<evidence type="ECO:0000313" key="10">
    <source>
        <dbReference type="EMBL" id="KFV04735.1"/>
    </source>
</evidence>
<evidence type="ECO:0000256" key="4">
    <source>
        <dbReference type="ARBA" id="ARBA00022695"/>
    </source>
</evidence>
<dbReference type="AlphaFoldDB" id="A0A093BLT3"/>
<keyword evidence="3" id="KW-0808">Transferase</keyword>